<evidence type="ECO:0000313" key="2">
    <source>
        <dbReference type="EMBL" id="KAG6371859.1"/>
    </source>
</evidence>
<sequence length="404" mass="46403">MAYKMSYWRCMTTKQTPPFRAEHIGSLLRPDYLLEVRRKFDKKEVTQEQLRELEDRAIVEVVNMQREVGLKTFTDGEYRFYDGFFEYLEGFEEVHNPPLEIFKLYVPDIHAFVTTNTKPASTTLCTGKIRYVKSGYLPQFEALKALLHPDEAKNIKLTMAAPEWFHLRHGEHAFKPASDVYADREAYFNDIAAAYRQELEVLYAAGCRNVQIDDPLLAYFCDVGMLKGLRDEGQDPDELLDAYIRLYNNCLAERPRDMTVGLHLCRGNFRHSIHFSEGGYDAIAVKLFNKVNVDCYYLEYDTARAGTFEPLRHLPKHKSVVLGVITSKFPLLEDKTQLKERVLEAARIIASGTDETVEEALQRMSVSPQCGFASHEEGNLLNADDMKKKLELVKELATSIWADA</sequence>
<dbReference type="SUPFAM" id="SSF51726">
    <property type="entry name" value="UROD/MetE-like"/>
    <property type="match status" value="1"/>
</dbReference>
<dbReference type="AlphaFoldDB" id="A0A8I2YGN9"/>
<accession>A0A8I2YGN9</accession>
<keyword evidence="3" id="KW-1185">Reference proteome</keyword>
<reference evidence="2" key="1">
    <citation type="submission" date="2021-03" db="EMBL/GenBank/DDBJ databases">
        <title>Evolutionary innovations through gain and loss of genes in the ectomycorrhizal Boletales.</title>
        <authorList>
            <person name="Wu G."/>
            <person name="Miyauchi S."/>
            <person name="Morin E."/>
            <person name="Yang Z.-L."/>
            <person name="Xu J."/>
            <person name="Martin F.M."/>
        </authorList>
    </citation>
    <scope>NUCLEOTIDE SEQUENCE</scope>
    <source>
        <strain evidence="2">BR01</strain>
    </source>
</reference>
<dbReference type="OrthoDB" id="7772923at2759"/>
<dbReference type="GO" id="GO:0009086">
    <property type="term" value="P:methionine biosynthetic process"/>
    <property type="evidence" value="ECO:0007669"/>
    <property type="project" value="InterPro"/>
</dbReference>
<evidence type="ECO:0000259" key="1">
    <source>
        <dbReference type="Pfam" id="PF01717"/>
    </source>
</evidence>
<dbReference type="NCBIfam" id="NF005085">
    <property type="entry name" value="PRK06520.1"/>
    <property type="match status" value="1"/>
</dbReference>
<proteinExistence type="predicted"/>
<protein>
    <submittedName>
        <fullName evidence="2">UROD/MetE-like protein</fullName>
    </submittedName>
</protein>
<dbReference type="CDD" id="cd03311">
    <property type="entry name" value="CIMS_C_terminal_like"/>
    <property type="match status" value="1"/>
</dbReference>
<dbReference type="Gene3D" id="3.20.20.210">
    <property type="match status" value="1"/>
</dbReference>
<dbReference type="PANTHER" id="PTHR43844:SF2">
    <property type="entry name" value="SYNTHASE, VITAMIN-B12 INDEPENDENT, PUTATIVE (AFU_ORTHOLOGUE AFUA_3G12060)-RELATED"/>
    <property type="match status" value="1"/>
</dbReference>
<organism evidence="2 3">
    <name type="scientific">Boletus reticuloceps</name>
    <dbReference type="NCBI Taxonomy" id="495285"/>
    <lineage>
        <taxon>Eukaryota</taxon>
        <taxon>Fungi</taxon>
        <taxon>Dikarya</taxon>
        <taxon>Basidiomycota</taxon>
        <taxon>Agaricomycotina</taxon>
        <taxon>Agaricomycetes</taxon>
        <taxon>Agaricomycetidae</taxon>
        <taxon>Boletales</taxon>
        <taxon>Boletineae</taxon>
        <taxon>Boletaceae</taxon>
        <taxon>Boletoideae</taxon>
        <taxon>Boletus</taxon>
    </lineage>
</organism>
<dbReference type="Pfam" id="PF01717">
    <property type="entry name" value="Meth_synt_2"/>
    <property type="match status" value="1"/>
</dbReference>
<gene>
    <name evidence="2" type="ORF">JVT61DRAFT_8856</name>
</gene>
<name>A0A8I2YGN9_9AGAM</name>
<comment type="caution">
    <text evidence="2">The sequence shown here is derived from an EMBL/GenBank/DDBJ whole genome shotgun (WGS) entry which is preliminary data.</text>
</comment>
<dbReference type="PANTHER" id="PTHR43844">
    <property type="entry name" value="METHIONINE SYNTHASE"/>
    <property type="match status" value="1"/>
</dbReference>
<dbReference type="EMBL" id="JAGFBS010000031">
    <property type="protein sequence ID" value="KAG6371859.1"/>
    <property type="molecule type" value="Genomic_DNA"/>
</dbReference>
<dbReference type="InterPro" id="IPR002629">
    <property type="entry name" value="Met_Synth_C/arc"/>
</dbReference>
<dbReference type="GO" id="GO:0008270">
    <property type="term" value="F:zinc ion binding"/>
    <property type="evidence" value="ECO:0007669"/>
    <property type="project" value="InterPro"/>
</dbReference>
<dbReference type="InterPro" id="IPR038071">
    <property type="entry name" value="UROD/MetE-like_sf"/>
</dbReference>
<dbReference type="Proteomes" id="UP000683000">
    <property type="component" value="Unassembled WGS sequence"/>
</dbReference>
<evidence type="ECO:0000313" key="3">
    <source>
        <dbReference type="Proteomes" id="UP000683000"/>
    </source>
</evidence>
<dbReference type="GO" id="GO:0003871">
    <property type="term" value="F:5-methyltetrahydropteroyltriglutamate-homocysteine S-methyltransferase activity"/>
    <property type="evidence" value="ECO:0007669"/>
    <property type="project" value="InterPro"/>
</dbReference>
<feature type="domain" description="Cobalamin-independent methionine synthase MetE C-terminal/archaeal" evidence="1">
    <location>
        <begin position="182"/>
        <end position="376"/>
    </location>
</feature>